<keyword evidence="3" id="KW-1185">Reference proteome</keyword>
<evidence type="ECO:0000313" key="3">
    <source>
        <dbReference type="Proteomes" id="UP001055439"/>
    </source>
</evidence>
<dbReference type="EMBL" id="CP097506">
    <property type="protein sequence ID" value="URD98552.1"/>
    <property type="molecule type" value="Genomic_DNA"/>
</dbReference>
<proteinExistence type="predicted"/>
<sequence>MSIGGRALCLELIVHRVLDFGHPVGASLLHLLVSPYGRKAVSSCSRVAARCSIIHMRSKGGRGEDTDVGRRRGCRRREEGGKTTATRCRGGMCFFLGRYCCSDDSRSTRWQRRSGQRQQRSVRKKARWQITVTSYQRCRRWAEAEKEVQGVEEGLTVASEDDAKDDEEQHDVDDSGLVATNDHKSEEGREEGAVVVVRLETM</sequence>
<evidence type="ECO:0000256" key="1">
    <source>
        <dbReference type="SAM" id="MobiDB-lite"/>
    </source>
</evidence>
<feature type="compositionally biased region" description="Acidic residues" evidence="1">
    <location>
        <begin position="159"/>
        <end position="171"/>
    </location>
</feature>
<accession>A0A9E7JXS0</accession>
<evidence type="ECO:0000313" key="2">
    <source>
        <dbReference type="EMBL" id="URD98552.1"/>
    </source>
</evidence>
<protein>
    <submittedName>
        <fullName evidence="2">Uncharacterized protein</fullName>
    </submittedName>
</protein>
<gene>
    <name evidence="2" type="ORF">MUK42_37118</name>
</gene>
<feature type="compositionally biased region" description="Basic and acidic residues" evidence="1">
    <location>
        <begin position="181"/>
        <end position="192"/>
    </location>
</feature>
<dbReference type="AlphaFoldDB" id="A0A9E7JXS0"/>
<dbReference type="Proteomes" id="UP001055439">
    <property type="component" value="Chromosome 4"/>
</dbReference>
<organism evidence="2 3">
    <name type="scientific">Musa troglodytarum</name>
    <name type="common">fe'i banana</name>
    <dbReference type="NCBI Taxonomy" id="320322"/>
    <lineage>
        <taxon>Eukaryota</taxon>
        <taxon>Viridiplantae</taxon>
        <taxon>Streptophyta</taxon>
        <taxon>Embryophyta</taxon>
        <taxon>Tracheophyta</taxon>
        <taxon>Spermatophyta</taxon>
        <taxon>Magnoliopsida</taxon>
        <taxon>Liliopsida</taxon>
        <taxon>Zingiberales</taxon>
        <taxon>Musaceae</taxon>
        <taxon>Musa</taxon>
    </lineage>
</organism>
<name>A0A9E7JXS0_9LILI</name>
<feature type="region of interest" description="Disordered" evidence="1">
    <location>
        <begin position="149"/>
        <end position="193"/>
    </location>
</feature>
<reference evidence="2" key="1">
    <citation type="submission" date="2022-05" db="EMBL/GenBank/DDBJ databases">
        <title>The Musa troglodytarum L. genome provides insights into the mechanism of non-climacteric behaviour and enrichment of carotenoids.</title>
        <authorList>
            <person name="Wang J."/>
        </authorList>
    </citation>
    <scope>NUCLEOTIDE SEQUENCE</scope>
    <source>
        <tissue evidence="2">Leaf</tissue>
    </source>
</reference>